<dbReference type="InterPro" id="IPR036291">
    <property type="entry name" value="NAD(P)-bd_dom_sf"/>
</dbReference>
<protein>
    <submittedName>
        <fullName evidence="2">SDR family oxidoreductase</fullName>
    </submittedName>
</protein>
<name>A0ABT8TBS9_9GAMM</name>
<dbReference type="SUPFAM" id="SSF51735">
    <property type="entry name" value="NAD(P)-binding Rossmann-fold domains"/>
    <property type="match status" value="1"/>
</dbReference>
<gene>
    <name evidence="2" type="ORF">QWI16_02875</name>
</gene>
<evidence type="ECO:0000313" key="3">
    <source>
        <dbReference type="Proteomes" id="UP001168380"/>
    </source>
</evidence>
<comment type="caution">
    <text evidence="2">The sequence shown here is derived from an EMBL/GenBank/DDBJ whole genome shotgun (WGS) entry which is preliminary data.</text>
</comment>
<accession>A0ABT8TBS9</accession>
<dbReference type="Gene3D" id="3.40.50.720">
    <property type="entry name" value="NAD(P)-binding Rossmann-like Domain"/>
    <property type="match status" value="1"/>
</dbReference>
<keyword evidence="3" id="KW-1185">Reference proteome</keyword>
<reference evidence="2" key="1">
    <citation type="submission" date="2023-07" db="EMBL/GenBank/DDBJ databases">
        <title>Gilvimarinus algae sp. nov., isolated from the surface of Kelp.</title>
        <authorList>
            <person name="Sun Y.Y."/>
            <person name="Gong Y."/>
            <person name="Du Z.J."/>
        </authorList>
    </citation>
    <scope>NUCLEOTIDE SEQUENCE</scope>
    <source>
        <strain evidence="2">SDUM040014</strain>
    </source>
</reference>
<organism evidence="2 3">
    <name type="scientific">Gilvimarinus algae</name>
    <dbReference type="NCBI Taxonomy" id="3058037"/>
    <lineage>
        <taxon>Bacteria</taxon>
        <taxon>Pseudomonadati</taxon>
        <taxon>Pseudomonadota</taxon>
        <taxon>Gammaproteobacteria</taxon>
        <taxon>Cellvibrionales</taxon>
        <taxon>Cellvibrionaceae</taxon>
        <taxon>Gilvimarinus</taxon>
    </lineage>
</organism>
<dbReference type="Proteomes" id="UP001168380">
    <property type="component" value="Unassembled WGS sequence"/>
</dbReference>
<dbReference type="EMBL" id="JAULRT010000032">
    <property type="protein sequence ID" value="MDO3381100.1"/>
    <property type="molecule type" value="Genomic_DNA"/>
</dbReference>
<dbReference type="PANTHER" id="PTHR15020">
    <property type="entry name" value="FLAVIN REDUCTASE-RELATED"/>
    <property type="match status" value="1"/>
</dbReference>
<feature type="domain" description="NAD(P)-binding" evidence="1">
    <location>
        <begin position="7"/>
        <end position="187"/>
    </location>
</feature>
<evidence type="ECO:0000259" key="1">
    <source>
        <dbReference type="Pfam" id="PF13460"/>
    </source>
</evidence>
<dbReference type="Pfam" id="PF13460">
    <property type="entry name" value="NAD_binding_10"/>
    <property type="match status" value="1"/>
</dbReference>
<sequence>MCTLVIGAGGQIGRLIIEQLFQKGETPRAMVRRPAPELEALGADTVRGDLEGDFVHAMEGCDRVIFTAGSGAKTGADKTILIDMWGAIKAMDLARQVGIKQFVMISSRGAEDPDNGPAAIKHYSVCKKIADDYLLACGLPYTILRPGRLLNEPATGGFSTHMPADKEAQIITREDVAAACVYCLGNPATLNRIYPLVNGESPLEEALKSAD</sequence>
<evidence type="ECO:0000313" key="2">
    <source>
        <dbReference type="EMBL" id="MDO3381100.1"/>
    </source>
</evidence>
<dbReference type="CDD" id="cd05243">
    <property type="entry name" value="SDR_a5"/>
    <property type="match status" value="1"/>
</dbReference>
<dbReference type="PANTHER" id="PTHR15020:SF50">
    <property type="entry name" value="UPF0659 PROTEIN YMR090W"/>
    <property type="match status" value="1"/>
</dbReference>
<dbReference type="InterPro" id="IPR016040">
    <property type="entry name" value="NAD(P)-bd_dom"/>
</dbReference>
<dbReference type="RefSeq" id="WP_302711226.1">
    <property type="nucleotide sequence ID" value="NZ_JAULRT010000032.1"/>
</dbReference>
<proteinExistence type="predicted"/>